<dbReference type="InterPro" id="IPR011989">
    <property type="entry name" value="ARM-like"/>
</dbReference>
<dbReference type="Proteomes" id="UP001311799">
    <property type="component" value="Unassembled WGS sequence"/>
</dbReference>
<proteinExistence type="inferred from homology"/>
<dbReference type="PANTHER" id="PTHR10182">
    <property type="entry name" value="CALCIUM-BINDING PROTEIN 39-RELATED"/>
    <property type="match status" value="1"/>
</dbReference>
<dbReference type="GO" id="GO:0035556">
    <property type="term" value="P:intracellular signal transduction"/>
    <property type="evidence" value="ECO:0007669"/>
    <property type="project" value="TreeGrafter"/>
</dbReference>
<reference evidence="2 3" key="1">
    <citation type="submission" date="2023-10" db="EMBL/GenBank/DDBJ databases">
        <title>Comparative genomics analysis reveals potential genetic determinants of host preference in Cryptosporidium xiaoi.</title>
        <authorList>
            <person name="Xiao L."/>
            <person name="Li J."/>
        </authorList>
    </citation>
    <scope>NUCLEOTIDE SEQUENCE [LARGE SCALE GENOMIC DNA]</scope>
    <source>
        <strain evidence="2 3">52996</strain>
    </source>
</reference>
<protein>
    <submittedName>
        <fullName evidence="2">Uncharacterized protein</fullName>
    </submittedName>
</protein>
<dbReference type="Gene3D" id="1.25.10.10">
    <property type="entry name" value="Leucine-rich Repeat Variant"/>
    <property type="match status" value="1"/>
</dbReference>
<sequence length="477" mass="55975">MFNWLQISGKQSNESLKYNELKLYDDKEYMKLCLTLGEKCDEINNEIIKSVNNSVFVGKNDEKFKDISNKETRIKIVNKFNSENNILNKAVSEDKNSLNKDNLCTIKEILSNIINLQEKDLTELFNLEISNLIEDGKDESRKYFANKIEDMKKMNERIYYICDIICNKLILNIACMIGFMSKKENSLWAGIISLLIVLEIRNFQYSIIIKDKLDEKYNEKYIILSWINNNNHEFFELLMNYYQIIPITYKIGEVLRDISTLLNLAQSSEIVDKKINKTFQIPDSVKIISHEIIKNILYEDELLTKLIKLSGNHCFDISSDSITTLRCYLFISPKITNDYILKNIDLFFSNIFKYLIKSNEYVPQRYGLRLLNQLLSVKELSKVMTLFSGNSEYLKIFMDLISSNLETISFEAFHIFKLFIANPKKSRDILNILKSNKNKIIQLLQFQNSRIDEQFSSDKEVSLHNHCYILKQKLVIC</sequence>
<gene>
    <name evidence="2" type="ORF">RS030_233554</name>
</gene>
<dbReference type="PANTHER" id="PTHR10182:SF3">
    <property type="entry name" value="PROTEIN MO25"/>
    <property type="match status" value="1"/>
</dbReference>
<dbReference type="Pfam" id="PF08569">
    <property type="entry name" value="Mo25"/>
    <property type="match status" value="1"/>
</dbReference>
<keyword evidence="3" id="KW-1185">Reference proteome</keyword>
<comment type="similarity">
    <text evidence="1">Belongs to the Mo25 family.</text>
</comment>
<name>A0AAV9XWT3_9CRYT</name>
<evidence type="ECO:0000313" key="2">
    <source>
        <dbReference type="EMBL" id="KAK6589082.1"/>
    </source>
</evidence>
<dbReference type="InterPro" id="IPR013878">
    <property type="entry name" value="Mo25"/>
</dbReference>
<dbReference type="SUPFAM" id="SSF48371">
    <property type="entry name" value="ARM repeat"/>
    <property type="match status" value="1"/>
</dbReference>
<dbReference type="InterPro" id="IPR016024">
    <property type="entry name" value="ARM-type_fold"/>
</dbReference>
<comment type="caution">
    <text evidence="2">The sequence shown here is derived from an EMBL/GenBank/DDBJ whole genome shotgun (WGS) entry which is preliminary data.</text>
</comment>
<evidence type="ECO:0000313" key="3">
    <source>
        <dbReference type="Proteomes" id="UP001311799"/>
    </source>
</evidence>
<dbReference type="EMBL" id="JAWDEY010000015">
    <property type="protein sequence ID" value="KAK6589082.1"/>
    <property type="molecule type" value="Genomic_DNA"/>
</dbReference>
<dbReference type="AlphaFoldDB" id="A0AAV9XWT3"/>
<organism evidence="2 3">
    <name type="scientific">Cryptosporidium xiaoi</name>
    <dbReference type="NCBI Taxonomy" id="659607"/>
    <lineage>
        <taxon>Eukaryota</taxon>
        <taxon>Sar</taxon>
        <taxon>Alveolata</taxon>
        <taxon>Apicomplexa</taxon>
        <taxon>Conoidasida</taxon>
        <taxon>Coccidia</taxon>
        <taxon>Eucoccidiorida</taxon>
        <taxon>Eimeriorina</taxon>
        <taxon>Cryptosporidiidae</taxon>
        <taxon>Cryptosporidium</taxon>
    </lineage>
</organism>
<evidence type="ECO:0000256" key="1">
    <source>
        <dbReference type="ARBA" id="ARBA00011012"/>
    </source>
</evidence>
<accession>A0AAV9XWT3</accession>
<dbReference type="GO" id="GO:0043539">
    <property type="term" value="F:protein serine/threonine kinase activator activity"/>
    <property type="evidence" value="ECO:0007669"/>
    <property type="project" value="TreeGrafter"/>
</dbReference>